<comment type="caution">
    <text evidence="1">The sequence shown here is derived from an EMBL/GenBank/DDBJ whole genome shotgun (WGS) entry which is preliminary data.</text>
</comment>
<evidence type="ECO:0000313" key="1">
    <source>
        <dbReference type="EMBL" id="MFC4790448.1"/>
    </source>
</evidence>
<feature type="non-terminal residue" evidence="1">
    <location>
        <position position="1"/>
    </location>
</feature>
<dbReference type="Proteomes" id="UP001596001">
    <property type="component" value="Unassembled WGS sequence"/>
</dbReference>
<protein>
    <submittedName>
        <fullName evidence="1">Uncharacterized protein</fullName>
    </submittedName>
</protein>
<gene>
    <name evidence="1" type="ORF">ACFO6X_15840</name>
</gene>
<keyword evidence="2" id="KW-1185">Reference proteome</keyword>
<accession>A0ABV9QHG4</accession>
<dbReference type="RefSeq" id="WP_382434992.1">
    <property type="nucleotide sequence ID" value="NZ_JBHSHJ010000031.1"/>
</dbReference>
<organism evidence="1 2">
    <name type="scientific">Giesbergeria sinuosa</name>
    <dbReference type="NCBI Taxonomy" id="80883"/>
    <lineage>
        <taxon>Bacteria</taxon>
        <taxon>Pseudomonadati</taxon>
        <taxon>Pseudomonadota</taxon>
        <taxon>Betaproteobacteria</taxon>
        <taxon>Burkholderiales</taxon>
        <taxon>Comamonadaceae</taxon>
        <taxon>Giesbergeria</taxon>
    </lineage>
</organism>
<dbReference type="EMBL" id="JBHSHJ010000031">
    <property type="protein sequence ID" value="MFC4790448.1"/>
    <property type="molecule type" value="Genomic_DNA"/>
</dbReference>
<proteinExistence type="predicted"/>
<reference evidence="2" key="1">
    <citation type="journal article" date="2019" name="Int. J. Syst. Evol. Microbiol.">
        <title>The Global Catalogue of Microorganisms (GCM) 10K type strain sequencing project: providing services to taxonomists for standard genome sequencing and annotation.</title>
        <authorList>
            <consortium name="The Broad Institute Genomics Platform"/>
            <consortium name="The Broad Institute Genome Sequencing Center for Infectious Disease"/>
            <person name="Wu L."/>
            <person name="Ma J."/>
        </authorList>
    </citation>
    <scope>NUCLEOTIDE SEQUENCE [LARGE SCALE GENOMIC DNA]</scope>
    <source>
        <strain evidence="2">CCUG 49452</strain>
    </source>
</reference>
<name>A0ABV9QHG4_9BURK</name>
<evidence type="ECO:0000313" key="2">
    <source>
        <dbReference type="Proteomes" id="UP001596001"/>
    </source>
</evidence>
<sequence>SLDLTKRDLMSLQGKTDDEIRAMHDALIQKVKDLGGSAGNNKLIRELGWDEDDYWIIRDRVVDLGSLRRYRARGGAVAIVPPPVAAEKTVANEQEAPQNFECPQPVEPAERDLYEPVATVLRGAWAKDSRFRHHVVEITASQGRRNTGGTWTRPDIVVAALRVFPFLPGKFFDLITFEIKPSWALNVTAVYEALAHRRAATQSYVWLHSADIDADAEAIDRITEEAERHGIGLIVATDPNDYNSWDIRVDPSRVEPDPEVLNEFIALQISDGAKDELAAWVR</sequence>